<dbReference type="SUPFAM" id="SSF53335">
    <property type="entry name" value="S-adenosyl-L-methionine-dependent methyltransferases"/>
    <property type="match status" value="1"/>
</dbReference>
<organism evidence="3 4">
    <name type="scientific">Halonatronomonas betaini</name>
    <dbReference type="NCBI Taxonomy" id="2778430"/>
    <lineage>
        <taxon>Bacteria</taxon>
        <taxon>Bacillati</taxon>
        <taxon>Bacillota</taxon>
        <taxon>Clostridia</taxon>
        <taxon>Halanaerobiales</taxon>
        <taxon>Halarsenatibacteraceae</taxon>
        <taxon>Halonatronomonas</taxon>
    </lineage>
</organism>
<keyword evidence="4" id="KW-1185">Reference proteome</keyword>
<keyword evidence="1" id="KW-0808">Transferase</keyword>
<name>A0A931AX81_9FIRM</name>
<dbReference type="InterPro" id="IPR041698">
    <property type="entry name" value="Methyltransf_25"/>
</dbReference>
<dbReference type="EMBL" id="JADPIE010000002">
    <property type="protein sequence ID" value="MBF8436478.1"/>
    <property type="molecule type" value="Genomic_DNA"/>
</dbReference>
<comment type="caution">
    <text evidence="3">The sequence shown here is derived from an EMBL/GenBank/DDBJ whole genome shotgun (WGS) entry which is preliminary data.</text>
</comment>
<evidence type="ECO:0000256" key="1">
    <source>
        <dbReference type="ARBA" id="ARBA00022679"/>
    </source>
</evidence>
<dbReference type="PANTHER" id="PTHR43861">
    <property type="entry name" value="TRANS-ACONITATE 2-METHYLTRANSFERASE-RELATED"/>
    <property type="match status" value="1"/>
</dbReference>
<dbReference type="GO" id="GO:0008168">
    <property type="term" value="F:methyltransferase activity"/>
    <property type="evidence" value="ECO:0007669"/>
    <property type="project" value="UniProtKB-KW"/>
</dbReference>
<evidence type="ECO:0000313" key="3">
    <source>
        <dbReference type="EMBL" id="MBF8436478.1"/>
    </source>
</evidence>
<keyword evidence="3" id="KW-0489">Methyltransferase</keyword>
<proteinExistence type="predicted"/>
<sequence length="275" mass="32373">MSTDNKSYQRSFASIYDQVMSAVPYDFWYEYIKLLLEYHRVGLPEQALELGCGTGNMMVRFLNDGIKVDGLDGSRDMLEEAKKKAKNFTIEPDFYHRDFLDIPGRVKYPLVYSIFDSLNYVLELDKLEEVFKSVHQIIEKAGVFIFDLNTEERLASIKPGTITFQEDDFLCYWQDIVEPDESIWKVNLLIQKRNDSGYYEETHVEKGYHPYKIVGSLKKAGFESVFFYKANYLIKGRPSDNRVYFLAFPEKVMKPGLIEKLFYKLKLFYLRKVFI</sequence>
<dbReference type="Pfam" id="PF13649">
    <property type="entry name" value="Methyltransf_25"/>
    <property type="match status" value="1"/>
</dbReference>
<dbReference type="AlphaFoldDB" id="A0A931AX81"/>
<feature type="domain" description="Methyltransferase" evidence="2">
    <location>
        <begin position="48"/>
        <end position="142"/>
    </location>
</feature>
<dbReference type="Proteomes" id="UP000621436">
    <property type="component" value="Unassembled WGS sequence"/>
</dbReference>
<dbReference type="Gene3D" id="3.40.50.150">
    <property type="entry name" value="Vaccinia Virus protein VP39"/>
    <property type="match status" value="1"/>
</dbReference>
<dbReference type="CDD" id="cd02440">
    <property type="entry name" value="AdoMet_MTases"/>
    <property type="match status" value="1"/>
</dbReference>
<dbReference type="GO" id="GO:0032259">
    <property type="term" value="P:methylation"/>
    <property type="evidence" value="ECO:0007669"/>
    <property type="project" value="UniProtKB-KW"/>
</dbReference>
<evidence type="ECO:0000313" key="4">
    <source>
        <dbReference type="Proteomes" id="UP000621436"/>
    </source>
</evidence>
<evidence type="ECO:0000259" key="2">
    <source>
        <dbReference type="Pfam" id="PF13649"/>
    </source>
</evidence>
<dbReference type="InterPro" id="IPR029063">
    <property type="entry name" value="SAM-dependent_MTases_sf"/>
</dbReference>
<reference evidence="3" key="1">
    <citation type="submission" date="2020-11" db="EMBL/GenBank/DDBJ databases">
        <title>Halonatronomonas betainensis gen. nov., sp. nov. a novel haloalkaliphilic representative of the family Halanaerobiacae capable of betaine degradation.</title>
        <authorList>
            <person name="Boltyanskaya Y."/>
            <person name="Kevbrin V."/>
            <person name="Detkova E."/>
            <person name="Grouzdev D.S."/>
            <person name="Koziaeva V."/>
            <person name="Zhilina T."/>
        </authorList>
    </citation>
    <scope>NUCLEOTIDE SEQUENCE</scope>
    <source>
        <strain evidence="3">Z-7014</strain>
    </source>
</reference>
<protein>
    <submittedName>
        <fullName evidence="3">Class I SAM-dependent methyltransferase</fullName>
    </submittedName>
</protein>
<gene>
    <name evidence="3" type="ORF">I0Q91_05270</name>
</gene>
<dbReference type="Gene3D" id="2.20.25.110">
    <property type="entry name" value="S-adenosyl-L-methionine-dependent methyltransferases"/>
    <property type="match status" value="1"/>
</dbReference>
<accession>A0A931AX81</accession>
<dbReference type="RefSeq" id="WP_270453370.1">
    <property type="nucleotide sequence ID" value="NZ_JADPIE010000002.1"/>
</dbReference>